<comment type="caution">
    <text evidence="2">The sequence shown here is derived from an EMBL/GenBank/DDBJ whole genome shotgun (WGS) entry which is preliminary data.</text>
</comment>
<gene>
    <name evidence="2" type="ORF">A2U01_0011467</name>
</gene>
<evidence type="ECO:0000313" key="2">
    <source>
        <dbReference type="EMBL" id="MCH90551.1"/>
    </source>
</evidence>
<dbReference type="InterPro" id="IPR023298">
    <property type="entry name" value="ATPase_P-typ_TM_dom_sf"/>
</dbReference>
<organism evidence="2 3">
    <name type="scientific">Trifolium medium</name>
    <dbReference type="NCBI Taxonomy" id="97028"/>
    <lineage>
        <taxon>Eukaryota</taxon>
        <taxon>Viridiplantae</taxon>
        <taxon>Streptophyta</taxon>
        <taxon>Embryophyta</taxon>
        <taxon>Tracheophyta</taxon>
        <taxon>Spermatophyta</taxon>
        <taxon>Magnoliopsida</taxon>
        <taxon>eudicotyledons</taxon>
        <taxon>Gunneridae</taxon>
        <taxon>Pentapetalae</taxon>
        <taxon>rosids</taxon>
        <taxon>fabids</taxon>
        <taxon>Fabales</taxon>
        <taxon>Fabaceae</taxon>
        <taxon>Papilionoideae</taxon>
        <taxon>50 kb inversion clade</taxon>
        <taxon>NPAAA clade</taxon>
        <taxon>Hologalegina</taxon>
        <taxon>IRL clade</taxon>
        <taxon>Trifolieae</taxon>
        <taxon>Trifolium</taxon>
    </lineage>
</organism>
<keyword evidence="3" id="KW-1185">Reference proteome</keyword>
<evidence type="ECO:0000256" key="1">
    <source>
        <dbReference type="ARBA" id="ARBA00022967"/>
    </source>
</evidence>
<accession>A0A392MSV4</accession>
<dbReference type="Proteomes" id="UP000265520">
    <property type="component" value="Unassembled WGS sequence"/>
</dbReference>
<sequence>MERKSCNEADIVDQSFILPINFNKLVVFVSRYFIGTHIFPDVLLNDIAGPEGDPLLLSLKLSVDVLVVSCPCALGLATPTAILVGTSLGARKGLLIRGGDVLERLAGVNYIALDK</sequence>
<proteinExistence type="predicted"/>
<reference evidence="2 3" key="1">
    <citation type="journal article" date="2018" name="Front. Plant Sci.">
        <title>Red Clover (Trifolium pratense) and Zigzag Clover (T. medium) - A Picture of Genomic Similarities and Differences.</title>
        <authorList>
            <person name="Dluhosova J."/>
            <person name="Istvanek J."/>
            <person name="Nedelnik J."/>
            <person name="Repkova J."/>
        </authorList>
    </citation>
    <scope>NUCLEOTIDE SEQUENCE [LARGE SCALE GENOMIC DNA]</scope>
    <source>
        <strain evidence="3">cv. 10/8</strain>
        <tissue evidence="2">Leaf</tissue>
    </source>
</reference>
<feature type="non-terminal residue" evidence="2">
    <location>
        <position position="115"/>
    </location>
</feature>
<dbReference type="SUPFAM" id="SSF81665">
    <property type="entry name" value="Calcium ATPase, transmembrane domain M"/>
    <property type="match status" value="1"/>
</dbReference>
<dbReference type="GO" id="GO:0055070">
    <property type="term" value="P:copper ion homeostasis"/>
    <property type="evidence" value="ECO:0007669"/>
    <property type="project" value="TreeGrafter"/>
</dbReference>
<dbReference type="GO" id="GO:0005507">
    <property type="term" value="F:copper ion binding"/>
    <property type="evidence" value="ECO:0007669"/>
    <property type="project" value="TreeGrafter"/>
</dbReference>
<name>A0A392MSV4_9FABA</name>
<evidence type="ECO:0000313" key="3">
    <source>
        <dbReference type="Proteomes" id="UP000265520"/>
    </source>
</evidence>
<dbReference type="GO" id="GO:0016020">
    <property type="term" value="C:membrane"/>
    <property type="evidence" value="ECO:0007669"/>
    <property type="project" value="TreeGrafter"/>
</dbReference>
<dbReference type="PANTHER" id="PTHR43520:SF19">
    <property type="entry name" value="COPPER-TRANSPORTING ATPASE PAA2, CHLOROPLASTIC"/>
    <property type="match status" value="1"/>
</dbReference>
<dbReference type="PANTHER" id="PTHR43520">
    <property type="entry name" value="ATP7, ISOFORM B"/>
    <property type="match status" value="1"/>
</dbReference>
<keyword evidence="1" id="KW-1278">Translocase</keyword>
<dbReference type="AlphaFoldDB" id="A0A392MSV4"/>
<dbReference type="EMBL" id="LXQA010018560">
    <property type="protein sequence ID" value="MCH90551.1"/>
    <property type="molecule type" value="Genomic_DNA"/>
</dbReference>
<protein>
    <submittedName>
        <fullName evidence="2">Copper-transporting ATPase PAA2 chloroplastic-like</fullName>
    </submittedName>
</protein>
<dbReference type="GO" id="GO:0043682">
    <property type="term" value="F:P-type divalent copper transporter activity"/>
    <property type="evidence" value="ECO:0007669"/>
    <property type="project" value="TreeGrafter"/>
</dbReference>